<reference evidence="1" key="2">
    <citation type="submission" date="2015-06" db="UniProtKB">
        <authorList>
            <consortium name="EnsemblMetazoa"/>
        </authorList>
    </citation>
    <scope>IDENTIFICATION</scope>
</reference>
<dbReference type="EnsemblMetazoa" id="MESCA008249-RA">
    <property type="protein sequence ID" value="MESCA008249-PA"/>
    <property type="gene ID" value="MESCA008249"/>
</dbReference>
<dbReference type="AlphaFoldDB" id="T1GWR9"/>
<evidence type="ECO:0000313" key="1">
    <source>
        <dbReference type="EnsemblMetazoa" id="MESCA008249-PA"/>
    </source>
</evidence>
<keyword evidence="2" id="KW-1185">Reference proteome</keyword>
<sequence>MSRLATVEAIKKIILSENLRIMSDSGGLGGSGPGGTTAGLEKSQVTTTTTVIAGLQPSSTATQIAIQKTGGFPMDLASNKVKVATSIPGGSAAIIQQSSNGSQGPTYRTISAPPGPLKIVMPVVNQVIKPIDSNTSVATSTQGSVRTQITAISGRPTISRSITHATYLPRTVAPTTSTIQAQRLTTPTIRAQTPSGSMNLLRGTTVSRNSGGWTGPANFLDQTVMEDQGLD</sequence>
<proteinExistence type="predicted"/>
<accession>T1GWR9</accession>
<organism evidence="1 2">
    <name type="scientific">Megaselia scalaris</name>
    <name type="common">Humpbacked fly</name>
    <name type="synonym">Phora scalaris</name>
    <dbReference type="NCBI Taxonomy" id="36166"/>
    <lineage>
        <taxon>Eukaryota</taxon>
        <taxon>Metazoa</taxon>
        <taxon>Ecdysozoa</taxon>
        <taxon>Arthropoda</taxon>
        <taxon>Hexapoda</taxon>
        <taxon>Insecta</taxon>
        <taxon>Pterygota</taxon>
        <taxon>Neoptera</taxon>
        <taxon>Endopterygota</taxon>
        <taxon>Diptera</taxon>
        <taxon>Brachycera</taxon>
        <taxon>Muscomorpha</taxon>
        <taxon>Platypezoidea</taxon>
        <taxon>Phoridae</taxon>
        <taxon>Megaseliini</taxon>
        <taxon>Megaselia</taxon>
    </lineage>
</organism>
<reference evidence="2" key="1">
    <citation type="submission" date="2013-02" db="EMBL/GenBank/DDBJ databases">
        <authorList>
            <person name="Hughes D."/>
        </authorList>
    </citation>
    <scope>NUCLEOTIDE SEQUENCE</scope>
    <source>
        <strain>Durham</strain>
        <strain evidence="2">NC isolate 2 -- Noor lab</strain>
    </source>
</reference>
<protein>
    <submittedName>
        <fullName evidence="1">Uncharacterized protein</fullName>
    </submittedName>
</protein>
<dbReference type="EMBL" id="CAQQ02390818">
    <property type="status" value="NOT_ANNOTATED_CDS"/>
    <property type="molecule type" value="Genomic_DNA"/>
</dbReference>
<name>T1GWR9_MEGSC</name>
<dbReference type="Proteomes" id="UP000015102">
    <property type="component" value="Unassembled WGS sequence"/>
</dbReference>
<dbReference type="HOGENOM" id="CLU_1201021_0_0_1"/>
<evidence type="ECO:0000313" key="2">
    <source>
        <dbReference type="Proteomes" id="UP000015102"/>
    </source>
</evidence>